<reference evidence="1" key="1">
    <citation type="journal article" date="2015" name="Nature">
        <title>Complex archaea that bridge the gap between prokaryotes and eukaryotes.</title>
        <authorList>
            <person name="Spang A."/>
            <person name="Saw J.H."/>
            <person name="Jorgensen S.L."/>
            <person name="Zaremba-Niedzwiedzka K."/>
            <person name="Martijn J."/>
            <person name="Lind A.E."/>
            <person name="van Eijk R."/>
            <person name="Schleper C."/>
            <person name="Guy L."/>
            <person name="Ettema T.J."/>
        </authorList>
    </citation>
    <scope>NUCLEOTIDE SEQUENCE</scope>
</reference>
<gene>
    <name evidence="1" type="ORF">LCGC14_1833410</name>
</gene>
<sequence length="46" mass="5092">KPGVENETGEMVHKIDPKQVIPTLGEGAPSSEVFMLEEPIHFVFVQ</sequence>
<feature type="non-terminal residue" evidence="1">
    <location>
        <position position="1"/>
    </location>
</feature>
<name>A0A0F9GFJ2_9ZZZZ</name>
<comment type="caution">
    <text evidence="1">The sequence shown here is derived from an EMBL/GenBank/DDBJ whole genome shotgun (WGS) entry which is preliminary data.</text>
</comment>
<organism evidence="1">
    <name type="scientific">marine sediment metagenome</name>
    <dbReference type="NCBI Taxonomy" id="412755"/>
    <lineage>
        <taxon>unclassified sequences</taxon>
        <taxon>metagenomes</taxon>
        <taxon>ecological metagenomes</taxon>
    </lineage>
</organism>
<proteinExistence type="predicted"/>
<dbReference type="EMBL" id="LAZR01018141">
    <property type="protein sequence ID" value="KKL97543.1"/>
    <property type="molecule type" value="Genomic_DNA"/>
</dbReference>
<accession>A0A0F9GFJ2</accession>
<protein>
    <submittedName>
        <fullName evidence="1">Uncharacterized protein</fullName>
    </submittedName>
</protein>
<dbReference type="AlphaFoldDB" id="A0A0F9GFJ2"/>
<evidence type="ECO:0000313" key="1">
    <source>
        <dbReference type="EMBL" id="KKL97543.1"/>
    </source>
</evidence>